<proteinExistence type="predicted"/>
<dbReference type="Gene3D" id="3.30.565.10">
    <property type="entry name" value="Histidine kinase-like ATPase, C-terminal domain"/>
    <property type="match status" value="1"/>
</dbReference>
<reference evidence="13 14" key="1">
    <citation type="submission" date="2018-12" db="EMBL/GenBank/DDBJ databases">
        <authorList>
            <person name="Li K."/>
        </authorList>
    </citation>
    <scope>NUCLEOTIDE SEQUENCE [LARGE SCALE GENOMIC DNA]</scope>
    <source>
        <strain evidence="14">CR22</strain>
    </source>
</reference>
<keyword evidence="14" id="KW-1185">Reference proteome</keyword>
<feature type="compositionally biased region" description="Polar residues" evidence="9">
    <location>
        <begin position="306"/>
        <end position="316"/>
    </location>
</feature>
<evidence type="ECO:0000256" key="8">
    <source>
        <dbReference type="ARBA" id="ARBA00023012"/>
    </source>
</evidence>
<gene>
    <name evidence="13" type="ORF">EJC51_26425</name>
</gene>
<dbReference type="AlphaFoldDB" id="A0A3S9I4K2"/>
<feature type="transmembrane region" description="Helical" evidence="10">
    <location>
        <begin position="178"/>
        <end position="198"/>
    </location>
</feature>
<name>A0A3S9I4K2_9ACTN</name>
<dbReference type="Gene3D" id="1.20.5.1930">
    <property type="match status" value="1"/>
</dbReference>
<keyword evidence="7" id="KW-0067">ATP-binding</keyword>
<comment type="catalytic activity">
    <reaction evidence="1">
        <text>ATP + protein L-histidine = ADP + protein N-phospho-L-histidine.</text>
        <dbReference type="EC" id="2.7.13.3"/>
    </reaction>
</comment>
<evidence type="ECO:0000313" key="13">
    <source>
        <dbReference type="EMBL" id="AZP19295.1"/>
    </source>
</evidence>
<feature type="transmembrane region" description="Helical" evidence="10">
    <location>
        <begin position="74"/>
        <end position="93"/>
    </location>
</feature>
<feature type="transmembrane region" description="Helical" evidence="10">
    <location>
        <begin position="154"/>
        <end position="172"/>
    </location>
</feature>
<evidence type="ECO:0000256" key="6">
    <source>
        <dbReference type="ARBA" id="ARBA00022777"/>
    </source>
</evidence>
<accession>A0A3S9I4K2</accession>
<feature type="domain" description="Signal transduction histidine kinase subgroup 3 dimerisation and phosphoacceptor" evidence="12">
    <location>
        <begin position="227"/>
        <end position="292"/>
    </location>
</feature>
<feature type="region of interest" description="Disordered" evidence="9">
    <location>
        <begin position="291"/>
        <end position="316"/>
    </location>
</feature>
<keyword evidence="5" id="KW-0547">Nucleotide-binding</keyword>
<dbReference type="InterPro" id="IPR036890">
    <property type="entry name" value="HATPase_C_sf"/>
</dbReference>
<feature type="transmembrane region" description="Helical" evidence="10">
    <location>
        <begin position="51"/>
        <end position="68"/>
    </location>
</feature>
<organism evidence="13 14">
    <name type="scientific">Streptomyces aquilus</name>
    <dbReference type="NCBI Taxonomy" id="2548456"/>
    <lineage>
        <taxon>Bacteria</taxon>
        <taxon>Bacillati</taxon>
        <taxon>Actinomycetota</taxon>
        <taxon>Actinomycetes</taxon>
        <taxon>Kitasatosporales</taxon>
        <taxon>Streptomycetaceae</taxon>
        <taxon>Streptomyces</taxon>
    </lineage>
</organism>
<dbReference type="CDD" id="cd16917">
    <property type="entry name" value="HATPase_UhpB-NarQ-NarX-like"/>
    <property type="match status" value="1"/>
</dbReference>
<dbReference type="Proteomes" id="UP000280197">
    <property type="component" value="Chromosome"/>
</dbReference>
<evidence type="ECO:0000256" key="5">
    <source>
        <dbReference type="ARBA" id="ARBA00022741"/>
    </source>
</evidence>
<dbReference type="PANTHER" id="PTHR24421">
    <property type="entry name" value="NITRATE/NITRITE SENSOR PROTEIN NARX-RELATED"/>
    <property type="match status" value="1"/>
</dbReference>
<protein>
    <recommendedName>
        <fullName evidence="2">histidine kinase</fullName>
        <ecNumber evidence="2">2.7.13.3</ecNumber>
    </recommendedName>
</protein>
<dbReference type="GO" id="GO:0046983">
    <property type="term" value="F:protein dimerization activity"/>
    <property type="evidence" value="ECO:0007669"/>
    <property type="project" value="InterPro"/>
</dbReference>
<feature type="transmembrane region" description="Helical" evidence="10">
    <location>
        <begin position="129"/>
        <end position="147"/>
    </location>
</feature>
<dbReference type="InterPro" id="IPR050482">
    <property type="entry name" value="Sensor_HK_TwoCompSys"/>
</dbReference>
<keyword evidence="10" id="KW-0472">Membrane</keyword>
<dbReference type="GO" id="GO:0005524">
    <property type="term" value="F:ATP binding"/>
    <property type="evidence" value="ECO:0007669"/>
    <property type="project" value="UniProtKB-KW"/>
</dbReference>
<evidence type="ECO:0000256" key="2">
    <source>
        <dbReference type="ARBA" id="ARBA00012438"/>
    </source>
</evidence>
<feature type="region of interest" description="Disordered" evidence="9">
    <location>
        <begin position="443"/>
        <end position="467"/>
    </location>
</feature>
<keyword evidence="3" id="KW-0597">Phosphoprotein</keyword>
<evidence type="ECO:0000256" key="4">
    <source>
        <dbReference type="ARBA" id="ARBA00022679"/>
    </source>
</evidence>
<evidence type="ECO:0000256" key="3">
    <source>
        <dbReference type="ARBA" id="ARBA00022553"/>
    </source>
</evidence>
<dbReference type="SUPFAM" id="SSF55874">
    <property type="entry name" value="ATPase domain of HSP90 chaperone/DNA topoisomerase II/histidine kinase"/>
    <property type="match status" value="1"/>
</dbReference>
<evidence type="ECO:0000259" key="11">
    <source>
        <dbReference type="Pfam" id="PF02518"/>
    </source>
</evidence>
<evidence type="ECO:0000256" key="1">
    <source>
        <dbReference type="ARBA" id="ARBA00000085"/>
    </source>
</evidence>
<keyword evidence="10" id="KW-0812">Transmembrane</keyword>
<dbReference type="GO" id="GO:0016020">
    <property type="term" value="C:membrane"/>
    <property type="evidence" value="ECO:0007669"/>
    <property type="project" value="InterPro"/>
</dbReference>
<evidence type="ECO:0000256" key="7">
    <source>
        <dbReference type="ARBA" id="ARBA00022840"/>
    </source>
</evidence>
<evidence type="ECO:0000256" key="9">
    <source>
        <dbReference type="SAM" id="MobiDB-lite"/>
    </source>
</evidence>
<feature type="domain" description="Histidine kinase/HSP90-like ATPase" evidence="11">
    <location>
        <begin position="350"/>
        <end position="440"/>
    </location>
</feature>
<keyword evidence="10" id="KW-1133">Transmembrane helix</keyword>
<dbReference type="KEGG" id="saqu:EJC51_26425"/>
<keyword evidence="6 13" id="KW-0418">Kinase</keyword>
<feature type="transmembrane region" description="Helical" evidence="10">
    <location>
        <begin position="100"/>
        <end position="117"/>
    </location>
</feature>
<dbReference type="GO" id="GO:0000155">
    <property type="term" value="F:phosphorelay sensor kinase activity"/>
    <property type="evidence" value="ECO:0007669"/>
    <property type="project" value="InterPro"/>
</dbReference>
<dbReference type="PANTHER" id="PTHR24421:SF10">
    <property type="entry name" value="NITRATE_NITRITE SENSOR PROTEIN NARQ"/>
    <property type="match status" value="1"/>
</dbReference>
<dbReference type="RefSeq" id="WP_126273364.1">
    <property type="nucleotide sequence ID" value="NZ_CP034463.1"/>
</dbReference>
<dbReference type="EMBL" id="CP034463">
    <property type="protein sequence ID" value="AZP19295.1"/>
    <property type="molecule type" value="Genomic_DNA"/>
</dbReference>
<evidence type="ECO:0000259" key="12">
    <source>
        <dbReference type="Pfam" id="PF07730"/>
    </source>
</evidence>
<evidence type="ECO:0000313" key="14">
    <source>
        <dbReference type="Proteomes" id="UP000280197"/>
    </source>
</evidence>
<keyword evidence="8" id="KW-0902">Two-component regulatory system</keyword>
<dbReference type="Pfam" id="PF02518">
    <property type="entry name" value="HATPase_c"/>
    <property type="match status" value="1"/>
</dbReference>
<feature type="region of interest" description="Disordered" evidence="9">
    <location>
        <begin position="387"/>
        <end position="408"/>
    </location>
</feature>
<dbReference type="InterPro" id="IPR011712">
    <property type="entry name" value="Sig_transdc_His_kin_sub3_dim/P"/>
</dbReference>
<keyword evidence="4" id="KW-0808">Transferase</keyword>
<dbReference type="EC" id="2.7.13.3" evidence="2"/>
<dbReference type="Pfam" id="PF07730">
    <property type="entry name" value="HisKA_3"/>
    <property type="match status" value="1"/>
</dbReference>
<sequence>MSRLSRVTETGIQHVVVGRVGRWLRVLRDDLRTTGADPLPPSVWVRWLPHGLLWLAAFGITLGAVAQLGDQGSLQSTGAFVIGLAQGGAVALAMWRPIPAWWLSLAATVVGAVAVHGKLGGPAGGFTWPWTPAGIIAHLLVLLLLTLRVRTRVAMEALALTVLATYVLQGLWGGPDYTPTGVIAVILSGIVVLLGAALRGRREARAQLVEQTSLTAEERARRTVLEERSRIARELHDVVAHHMSVISIQAQVAPHLVENPSDELKENLEGIRENALEALTELRRVLGVLRSEHPDTPDPVGAPGTDTGTAPHTPQPTLDRLDALVENTRAAGLTVRVEVRGTRGQLPQGVELSAYRIVQEALSNVLRHAPGATATVRLVHHRHGVDVRVTNSPPTGRVPPSRGAGHGLLGMRERSAMLGGTLRAGPAPDGGFEVAAYLPTSPPWAEAPAVGSASAPDPSADPEEGTA</sequence>
<evidence type="ECO:0000256" key="10">
    <source>
        <dbReference type="SAM" id="Phobius"/>
    </source>
</evidence>
<dbReference type="InterPro" id="IPR003594">
    <property type="entry name" value="HATPase_dom"/>
</dbReference>